<comment type="caution">
    <text evidence="9">The sequence shown here is derived from an EMBL/GenBank/DDBJ whole genome shotgun (WGS) entry which is preliminary data.</text>
</comment>
<dbReference type="PANTHER" id="PTHR30093">
    <property type="entry name" value="GENERAL SECRETION PATHWAY PROTEIN G"/>
    <property type="match status" value="1"/>
</dbReference>
<comment type="similarity">
    <text evidence="2 7">Belongs to the N-Me-Phe pilin family.</text>
</comment>
<keyword evidence="3" id="KW-0488">Methylation</keyword>
<evidence type="ECO:0000256" key="8">
    <source>
        <dbReference type="SAM" id="Phobius"/>
    </source>
</evidence>
<sequence>MKRVQQGFTLIELMIVVAIIGILAAIAVPAYQDYVARSQVAAGLSEISGARTNYEVGVNEGRDNSYFNLANMGLTSPTERCTLTVNAPTNGAAANALQCQLRNSNPRVNGAQIRLGRDANGVWSCTVANRPTGWKDSYYPAGCTAGT</sequence>
<dbReference type="Pfam" id="PF00114">
    <property type="entry name" value="Pilin"/>
    <property type="match status" value="1"/>
</dbReference>
<keyword evidence="5 8" id="KW-1133">Transmembrane helix</keyword>
<keyword evidence="6 8" id="KW-0472">Membrane</keyword>
<gene>
    <name evidence="9" type="primary">pilA</name>
    <name evidence="9" type="ORF">Talka_01779</name>
</gene>
<accession>A0A554W605</accession>
<evidence type="ECO:0000256" key="4">
    <source>
        <dbReference type="ARBA" id="ARBA00022692"/>
    </source>
</evidence>
<dbReference type="PANTHER" id="PTHR30093:SF44">
    <property type="entry name" value="TYPE II SECRETION SYSTEM CORE PROTEIN G"/>
    <property type="match status" value="1"/>
</dbReference>
<dbReference type="GO" id="GO:0009289">
    <property type="term" value="C:pilus"/>
    <property type="evidence" value="ECO:0007669"/>
    <property type="project" value="InterPro"/>
</dbReference>
<evidence type="ECO:0000313" key="10">
    <source>
        <dbReference type="Proteomes" id="UP000315736"/>
    </source>
</evidence>
<dbReference type="AlphaFoldDB" id="A0A554W605"/>
<dbReference type="NCBIfam" id="TIGR02532">
    <property type="entry name" value="IV_pilin_GFxxxE"/>
    <property type="match status" value="1"/>
</dbReference>
<evidence type="ECO:0000256" key="5">
    <source>
        <dbReference type="ARBA" id="ARBA00022989"/>
    </source>
</evidence>
<dbReference type="Pfam" id="PF07963">
    <property type="entry name" value="N_methyl"/>
    <property type="match status" value="1"/>
</dbReference>
<dbReference type="EMBL" id="VJNB01000009">
    <property type="protein sequence ID" value="TSE19015.1"/>
    <property type="molecule type" value="Genomic_DNA"/>
</dbReference>
<name>A0A554W605_9BURK</name>
<evidence type="ECO:0000256" key="2">
    <source>
        <dbReference type="ARBA" id="ARBA00005233"/>
    </source>
</evidence>
<keyword evidence="10" id="KW-1185">Reference proteome</keyword>
<keyword evidence="4 8" id="KW-0812">Transmembrane</keyword>
<evidence type="ECO:0000313" key="9">
    <source>
        <dbReference type="EMBL" id="TSE19015.1"/>
    </source>
</evidence>
<dbReference type="OrthoDB" id="8607132at2"/>
<organism evidence="9 10">
    <name type="scientific">Tepidimonas alkaliphilus</name>
    <dbReference type="NCBI Taxonomy" id="2588942"/>
    <lineage>
        <taxon>Bacteria</taxon>
        <taxon>Pseudomonadati</taxon>
        <taxon>Pseudomonadota</taxon>
        <taxon>Betaproteobacteria</taxon>
        <taxon>Burkholderiales</taxon>
        <taxon>Tepidimonas</taxon>
    </lineage>
</organism>
<dbReference type="Proteomes" id="UP000315736">
    <property type="component" value="Unassembled WGS sequence"/>
</dbReference>
<comment type="subcellular location">
    <subcellularLocation>
        <location evidence="1">Membrane</location>
        <topology evidence="1">Single-pass membrane protein</topology>
    </subcellularLocation>
</comment>
<dbReference type="GO" id="GO:0007155">
    <property type="term" value="P:cell adhesion"/>
    <property type="evidence" value="ECO:0007669"/>
    <property type="project" value="InterPro"/>
</dbReference>
<dbReference type="GO" id="GO:0016020">
    <property type="term" value="C:membrane"/>
    <property type="evidence" value="ECO:0007669"/>
    <property type="project" value="UniProtKB-SubCell"/>
</dbReference>
<feature type="transmembrane region" description="Helical" evidence="8">
    <location>
        <begin position="7"/>
        <end position="31"/>
    </location>
</feature>
<dbReference type="Gene3D" id="3.30.700.10">
    <property type="entry name" value="Glycoprotein, Type 4 Pilin"/>
    <property type="match status" value="1"/>
</dbReference>
<dbReference type="PROSITE" id="PS00409">
    <property type="entry name" value="PROKAR_NTER_METHYL"/>
    <property type="match status" value="1"/>
</dbReference>
<evidence type="ECO:0000256" key="3">
    <source>
        <dbReference type="ARBA" id="ARBA00022481"/>
    </source>
</evidence>
<proteinExistence type="inferred from homology"/>
<protein>
    <submittedName>
        <fullName evidence="9">Fimbrial protein</fullName>
    </submittedName>
</protein>
<dbReference type="RefSeq" id="WP_143890824.1">
    <property type="nucleotide sequence ID" value="NZ_VJNB01000009.1"/>
</dbReference>
<dbReference type="InterPro" id="IPR045584">
    <property type="entry name" value="Pilin-like"/>
</dbReference>
<evidence type="ECO:0000256" key="6">
    <source>
        <dbReference type="ARBA" id="ARBA00023136"/>
    </source>
</evidence>
<dbReference type="SUPFAM" id="SSF54523">
    <property type="entry name" value="Pili subunits"/>
    <property type="match status" value="1"/>
</dbReference>
<evidence type="ECO:0000256" key="7">
    <source>
        <dbReference type="RuleBase" id="RU000389"/>
    </source>
</evidence>
<reference evidence="9 10" key="1">
    <citation type="submission" date="2019-07" db="EMBL/GenBank/DDBJ databases">
        <title>Tepidimonas alkaliphilus YIM 72238 draft genome.</title>
        <authorList>
            <person name="Da Costa M.S."/>
            <person name="Froufe H.J.C."/>
            <person name="Egas C."/>
            <person name="Albuquerque L."/>
        </authorList>
    </citation>
    <scope>NUCLEOTIDE SEQUENCE [LARGE SCALE GENOMIC DNA]</scope>
    <source>
        <strain evidence="9 10">YIM 72238</strain>
    </source>
</reference>
<keyword evidence="7" id="KW-0281">Fimbrium</keyword>
<evidence type="ECO:0000256" key="1">
    <source>
        <dbReference type="ARBA" id="ARBA00004167"/>
    </source>
</evidence>
<dbReference type="InterPro" id="IPR012902">
    <property type="entry name" value="N_methyl_site"/>
</dbReference>
<dbReference type="InterPro" id="IPR001082">
    <property type="entry name" value="Pilin"/>
</dbReference>